<dbReference type="GO" id="GO:0000398">
    <property type="term" value="P:mRNA splicing, via spliceosome"/>
    <property type="evidence" value="ECO:0007669"/>
    <property type="project" value="InterPro"/>
</dbReference>
<dbReference type="Proteomes" id="UP000433883">
    <property type="component" value="Unassembled WGS sequence"/>
</dbReference>
<proteinExistence type="inferred from homology"/>
<comment type="similarity">
    <text evidence="2">Belongs to the major facilitator superfamily. Monocarboxylate porter (TC 2.A.1.13) family.</text>
</comment>
<feature type="transmembrane region" description="Helical" evidence="3">
    <location>
        <begin position="76"/>
        <end position="96"/>
    </location>
</feature>
<accession>A0A8H3UBC7</accession>
<dbReference type="GO" id="GO:0005688">
    <property type="term" value="C:U6 snRNP"/>
    <property type="evidence" value="ECO:0007669"/>
    <property type="project" value="InterPro"/>
</dbReference>
<dbReference type="GO" id="GO:0046540">
    <property type="term" value="C:U4/U6 x U5 tri-snRNP complex"/>
    <property type="evidence" value="ECO:0007669"/>
    <property type="project" value="InterPro"/>
</dbReference>
<feature type="transmembrane region" description="Helical" evidence="3">
    <location>
        <begin position="149"/>
        <end position="172"/>
    </location>
</feature>
<dbReference type="EMBL" id="WNWQ01000548">
    <property type="protein sequence ID" value="KAE9966198.1"/>
    <property type="molecule type" value="Genomic_DNA"/>
</dbReference>
<dbReference type="Pfam" id="PF01423">
    <property type="entry name" value="LSM"/>
    <property type="match status" value="1"/>
</dbReference>
<organism evidence="5 6">
    <name type="scientific">Venturia inaequalis</name>
    <name type="common">Apple scab fungus</name>
    <dbReference type="NCBI Taxonomy" id="5025"/>
    <lineage>
        <taxon>Eukaryota</taxon>
        <taxon>Fungi</taxon>
        <taxon>Dikarya</taxon>
        <taxon>Ascomycota</taxon>
        <taxon>Pezizomycotina</taxon>
        <taxon>Dothideomycetes</taxon>
        <taxon>Pleosporomycetidae</taxon>
        <taxon>Venturiales</taxon>
        <taxon>Venturiaceae</taxon>
        <taxon>Venturia</taxon>
    </lineage>
</organism>
<sequence>MFFLAMFSGRALDAGLFRPTVVIGIVFQLIGLFTMAQSTNYWQLLLTHGVLTGIGGGIFFCPVMGLISTYFDKNRGIAMGFATSGNAVGGIIYSLVVRQLLPSLGFAWTVRILGFINLVTLGVTVAFMKPRLTPRKSSQFVDWVSLKDTPYLLFIVACCFLMASVYFCFYYIASYARDTLGLTYTSSVTLVILLNGVGVPARLLPGLIADRWTGPLNIFFLITFCNIILIFSWLAVDSLTGFYMWTVFFGMSAAAWQSLFPTAVGSLGADMGKAGIRLGPLQLRRNNDKFLDADTSGTPKNDKHEKHNLPRSSLLTLRVEICAATESSSAFAAPTEASVDAVNAVADAADANGGPYGYGGGRGGGGRGGGVGRGGGRVVRVITIDGRTYQGVLTAIDNQTNLVLTSTEERTIQPAESDAENKLEPMGVFIIRGDLVLMCGLVDEEMDASIDWMKVKGGPIESTKHT</sequence>
<feature type="transmembrane region" description="Helical" evidence="3">
    <location>
        <begin position="216"/>
        <end position="236"/>
    </location>
</feature>
<dbReference type="CDD" id="cd01727">
    <property type="entry name" value="LSm8"/>
    <property type="match status" value="1"/>
</dbReference>
<keyword evidence="3" id="KW-0812">Transmembrane</keyword>
<dbReference type="SUPFAM" id="SSF103473">
    <property type="entry name" value="MFS general substrate transporter"/>
    <property type="match status" value="1"/>
</dbReference>
<dbReference type="InterPro" id="IPR001163">
    <property type="entry name" value="Sm_dom_euk/arc"/>
</dbReference>
<evidence type="ECO:0000313" key="5">
    <source>
        <dbReference type="EMBL" id="KAE9966198.1"/>
    </source>
</evidence>
<feature type="transmembrane region" description="Helical" evidence="3">
    <location>
        <begin position="184"/>
        <end position="204"/>
    </location>
</feature>
<protein>
    <recommendedName>
        <fullName evidence="4">Sm domain-containing protein</fullName>
    </recommendedName>
</protein>
<dbReference type="SUPFAM" id="SSF50182">
    <property type="entry name" value="Sm-like ribonucleoproteins"/>
    <property type="match status" value="1"/>
</dbReference>
<name>A0A8H3UBC7_VENIN</name>
<feature type="transmembrane region" description="Helical" evidence="3">
    <location>
        <begin position="41"/>
        <end position="64"/>
    </location>
</feature>
<dbReference type="GO" id="GO:0022857">
    <property type="term" value="F:transmembrane transporter activity"/>
    <property type="evidence" value="ECO:0007669"/>
    <property type="project" value="InterPro"/>
</dbReference>
<feature type="transmembrane region" description="Helical" evidence="3">
    <location>
        <begin position="16"/>
        <end position="35"/>
    </location>
</feature>
<keyword evidence="3" id="KW-0472">Membrane</keyword>
<feature type="domain" description="Sm" evidence="4">
    <location>
        <begin position="369"/>
        <end position="441"/>
    </location>
</feature>
<dbReference type="InterPro" id="IPR034103">
    <property type="entry name" value="Lsm8"/>
</dbReference>
<dbReference type="InterPro" id="IPR011701">
    <property type="entry name" value="MFS"/>
</dbReference>
<dbReference type="InterPro" id="IPR010920">
    <property type="entry name" value="LSM_dom_sf"/>
</dbReference>
<feature type="transmembrane region" description="Helical" evidence="3">
    <location>
        <begin position="108"/>
        <end position="128"/>
    </location>
</feature>
<comment type="caution">
    <text evidence="5">The sequence shown here is derived from an EMBL/GenBank/DDBJ whole genome shotgun (WGS) entry which is preliminary data.</text>
</comment>
<reference evidence="5 6" key="1">
    <citation type="submission" date="2019-11" db="EMBL/GenBank/DDBJ databases">
        <title>Venturia inaequalis Genome Resource.</title>
        <authorList>
            <person name="Lichtner F.J."/>
        </authorList>
    </citation>
    <scope>NUCLEOTIDE SEQUENCE [LARGE SCALE GENOMIC DNA]</scope>
    <source>
        <strain evidence="5">Bline_iso_100314</strain>
    </source>
</reference>
<keyword evidence="3" id="KW-1133">Transmembrane helix</keyword>
<dbReference type="GO" id="GO:0016020">
    <property type="term" value="C:membrane"/>
    <property type="evidence" value="ECO:0007669"/>
    <property type="project" value="UniProtKB-SubCell"/>
</dbReference>
<dbReference type="PANTHER" id="PTHR11360">
    <property type="entry name" value="MONOCARBOXYLATE TRANSPORTER"/>
    <property type="match status" value="1"/>
</dbReference>
<dbReference type="PANTHER" id="PTHR11360:SF130">
    <property type="entry name" value="MAJOR FACILITATOR SUPERFAMILY (MFS) PROFILE DOMAIN-CONTAINING PROTEIN-RELATED"/>
    <property type="match status" value="1"/>
</dbReference>
<dbReference type="Gene3D" id="1.20.1250.20">
    <property type="entry name" value="MFS general substrate transporter like domains"/>
    <property type="match status" value="1"/>
</dbReference>
<evidence type="ECO:0000259" key="4">
    <source>
        <dbReference type="SMART" id="SM00651"/>
    </source>
</evidence>
<feature type="transmembrane region" description="Helical" evidence="3">
    <location>
        <begin position="242"/>
        <end position="267"/>
    </location>
</feature>
<comment type="subcellular location">
    <subcellularLocation>
        <location evidence="1">Membrane</location>
        <topology evidence="1">Multi-pass membrane protein</topology>
    </subcellularLocation>
</comment>
<dbReference type="Gene3D" id="2.30.30.100">
    <property type="match status" value="1"/>
</dbReference>
<dbReference type="AlphaFoldDB" id="A0A8H3UBC7"/>
<evidence type="ECO:0000313" key="6">
    <source>
        <dbReference type="Proteomes" id="UP000433883"/>
    </source>
</evidence>
<dbReference type="Pfam" id="PF07690">
    <property type="entry name" value="MFS_1"/>
    <property type="match status" value="1"/>
</dbReference>
<dbReference type="InterPro" id="IPR036259">
    <property type="entry name" value="MFS_trans_sf"/>
</dbReference>
<gene>
    <name evidence="5" type="ORF">BLS_007150</name>
</gene>
<dbReference type="InterPro" id="IPR050327">
    <property type="entry name" value="Proton-linked_MCT"/>
</dbReference>
<evidence type="ECO:0000256" key="3">
    <source>
        <dbReference type="SAM" id="Phobius"/>
    </source>
</evidence>
<dbReference type="SMART" id="SM00651">
    <property type="entry name" value="Sm"/>
    <property type="match status" value="1"/>
</dbReference>
<evidence type="ECO:0000256" key="1">
    <source>
        <dbReference type="ARBA" id="ARBA00004141"/>
    </source>
</evidence>
<evidence type="ECO:0000256" key="2">
    <source>
        <dbReference type="ARBA" id="ARBA00006727"/>
    </source>
</evidence>